<name>A0A1H0E4U2_9RHOB</name>
<dbReference type="InterPro" id="IPR046576">
    <property type="entry name" value="DUF6636"/>
</dbReference>
<protein>
    <recommendedName>
        <fullName evidence="4">CVNH domain-containing protein</fullName>
    </recommendedName>
</protein>
<accession>A0A1H0E4U2</accession>
<dbReference type="Pfam" id="PF20341">
    <property type="entry name" value="DUF6636"/>
    <property type="match status" value="1"/>
</dbReference>
<gene>
    <name evidence="2" type="ORF">SAMN05444142_106202</name>
</gene>
<sequence>MKTLIALCIFAAATGARADGYGFRTPSGNIYCNGSLAGGAQGSSDISCSIVERGGPPAWPDPGNCPGVWGHHFDLGSTGPARVVCGPAPRKSTYTDVAPYGETGNFGDITCQSEKTGLTCRNRSGNGFFLSRRSQRVF</sequence>
<evidence type="ECO:0000313" key="2">
    <source>
        <dbReference type="EMBL" id="SHK56414.1"/>
    </source>
</evidence>
<feature type="signal peptide" evidence="1">
    <location>
        <begin position="1"/>
        <end position="18"/>
    </location>
</feature>
<dbReference type="AlphaFoldDB" id="A0A1H0E4U2"/>
<reference evidence="2 3" key="1">
    <citation type="submission" date="2016-11" db="EMBL/GenBank/DDBJ databases">
        <authorList>
            <person name="Varghese N."/>
            <person name="Submissions S."/>
        </authorList>
    </citation>
    <scope>NUCLEOTIDE SEQUENCE [LARGE SCALE GENOMIC DNA]</scope>
    <source>
        <strain evidence="2 3">DSM 29620</strain>
    </source>
</reference>
<evidence type="ECO:0000256" key="1">
    <source>
        <dbReference type="SAM" id="SignalP"/>
    </source>
</evidence>
<keyword evidence="3" id="KW-1185">Reference proteome</keyword>
<keyword evidence="1" id="KW-0732">Signal</keyword>
<dbReference type="RefSeq" id="WP_149787219.1">
    <property type="nucleotide sequence ID" value="NZ_FNIO01000002.1"/>
</dbReference>
<feature type="chain" id="PRO_5015064484" description="CVNH domain-containing protein" evidence="1">
    <location>
        <begin position="19"/>
        <end position="138"/>
    </location>
</feature>
<proteinExistence type="predicted"/>
<organism evidence="2 3">
    <name type="scientific">Lutimaribacter pacificus</name>
    <dbReference type="NCBI Taxonomy" id="391948"/>
    <lineage>
        <taxon>Bacteria</taxon>
        <taxon>Pseudomonadati</taxon>
        <taxon>Pseudomonadota</taxon>
        <taxon>Alphaproteobacteria</taxon>
        <taxon>Rhodobacterales</taxon>
        <taxon>Roseobacteraceae</taxon>
        <taxon>Lutimaribacter</taxon>
    </lineage>
</organism>
<dbReference type="Proteomes" id="UP000324252">
    <property type="component" value="Unassembled WGS sequence"/>
</dbReference>
<evidence type="ECO:0000313" key="3">
    <source>
        <dbReference type="Proteomes" id="UP000324252"/>
    </source>
</evidence>
<dbReference type="OrthoDB" id="495539at2"/>
<evidence type="ECO:0008006" key="4">
    <source>
        <dbReference type="Google" id="ProtNLM"/>
    </source>
</evidence>
<dbReference type="EMBL" id="FQZZ01000006">
    <property type="protein sequence ID" value="SHK56414.1"/>
    <property type="molecule type" value="Genomic_DNA"/>
</dbReference>